<dbReference type="EMBL" id="GGFL01013326">
    <property type="protein sequence ID" value="MBW77504.1"/>
    <property type="molecule type" value="Transcribed_RNA"/>
</dbReference>
<sequence length="88" mass="9818">MIFLCISLHISFVLFLLASSNVFGRGEFIERKRHMHGQPSTGGSSGGSLLSQIQRAWPQIGLPFPSYERDFRPVHASSKCATQKCRLP</sequence>
<proteinExistence type="predicted"/>
<reference evidence="2" key="1">
    <citation type="submission" date="2018-01" db="EMBL/GenBank/DDBJ databases">
        <title>An insight into the sialome of Amazonian anophelines.</title>
        <authorList>
            <person name="Ribeiro J.M."/>
            <person name="Scarpassa V."/>
            <person name="Calvo E."/>
        </authorList>
    </citation>
    <scope>NUCLEOTIDE SEQUENCE</scope>
</reference>
<protein>
    <submittedName>
        <fullName evidence="2">Putative secreted protein</fullName>
    </submittedName>
</protein>
<accession>A0A2M4DIY2</accession>
<evidence type="ECO:0000313" key="2">
    <source>
        <dbReference type="EMBL" id="MBW77504.1"/>
    </source>
</evidence>
<feature type="signal peptide" evidence="1">
    <location>
        <begin position="1"/>
        <end position="24"/>
    </location>
</feature>
<keyword evidence="1" id="KW-0732">Signal</keyword>
<name>A0A2M4DIY2_ANODA</name>
<organism evidence="2">
    <name type="scientific">Anopheles darlingi</name>
    <name type="common">Mosquito</name>
    <dbReference type="NCBI Taxonomy" id="43151"/>
    <lineage>
        <taxon>Eukaryota</taxon>
        <taxon>Metazoa</taxon>
        <taxon>Ecdysozoa</taxon>
        <taxon>Arthropoda</taxon>
        <taxon>Hexapoda</taxon>
        <taxon>Insecta</taxon>
        <taxon>Pterygota</taxon>
        <taxon>Neoptera</taxon>
        <taxon>Endopterygota</taxon>
        <taxon>Diptera</taxon>
        <taxon>Nematocera</taxon>
        <taxon>Culicoidea</taxon>
        <taxon>Culicidae</taxon>
        <taxon>Anophelinae</taxon>
        <taxon>Anopheles</taxon>
    </lineage>
</organism>
<feature type="chain" id="PRO_5014856915" evidence="1">
    <location>
        <begin position="25"/>
        <end position="88"/>
    </location>
</feature>
<evidence type="ECO:0000256" key="1">
    <source>
        <dbReference type="SAM" id="SignalP"/>
    </source>
</evidence>
<dbReference type="AlphaFoldDB" id="A0A2M4DIY2"/>